<gene>
    <name evidence="3" type="ORF">T458_28115</name>
</gene>
<reference evidence="3 4" key="1">
    <citation type="journal article" date="2014" name="Genome Announc.">
        <title>Draft Genome Sequence of Brevibacillus panacihumi Strain W25, a Halotolerant Hydrocarbon-Degrading Bacterium.</title>
        <authorList>
            <person name="Wang X."/>
            <person name="Jin D."/>
            <person name="Zhou L."/>
            <person name="Wu L."/>
            <person name="An W."/>
            <person name="Chen Y."/>
            <person name="Zhao L."/>
        </authorList>
    </citation>
    <scope>NUCLEOTIDE SEQUENCE [LARGE SCALE GENOMIC DNA]</scope>
    <source>
        <strain evidence="3 4">W25</strain>
    </source>
</reference>
<organism evidence="3 4">
    <name type="scientific">Brevibacillus panacihumi W25</name>
    <dbReference type="NCBI Taxonomy" id="1408254"/>
    <lineage>
        <taxon>Bacteria</taxon>
        <taxon>Bacillati</taxon>
        <taxon>Bacillota</taxon>
        <taxon>Bacilli</taxon>
        <taxon>Bacillales</taxon>
        <taxon>Paenibacillaceae</taxon>
        <taxon>Brevibacillus</taxon>
    </lineage>
</organism>
<accession>V6M2N1</accession>
<feature type="signal peptide" evidence="1">
    <location>
        <begin position="1"/>
        <end position="33"/>
    </location>
</feature>
<feature type="domain" description="SLH" evidence="2">
    <location>
        <begin position="90"/>
        <end position="202"/>
    </location>
</feature>
<dbReference type="EMBL" id="AYJU01000018">
    <property type="protein sequence ID" value="EST52140.1"/>
    <property type="molecule type" value="Genomic_DNA"/>
</dbReference>
<dbReference type="Proteomes" id="UP000017973">
    <property type="component" value="Unassembled WGS sequence"/>
</dbReference>
<feature type="chain" id="PRO_5004749428" description="SLH domain-containing protein" evidence="1">
    <location>
        <begin position="34"/>
        <end position="300"/>
    </location>
</feature>
<sequence>MKGKVLAVKNILSTLLVAAFMMGALAGPAPVAAADPLTANYSATPEKGAIEFALLKGFMWKYPDSQFHGEDQISQGQFVSSLVAIREVKEGEPVPQLPEGHWAKATYERAQKAGILAGVEINPNKLLNKEETALLVFNAWKPYRCVKDKGFTNTGALVTWGWMEPAPPGNPKFREDLPVTRSQAAVILRKMWQDKYQIELGEKYALEFHNSLKIKDGYLMGTIPKGDNLLYLRVQLFKKNSSDIVSYSKGQSFKVKIDDFSLMGFFATNEVDISIASVYRYSNLYTLERVKNTQKFSSQD</sequence>
<evidence type="ECO:0000313" key="4">
    <source>
        <dbReference type="Proteomes" id="UP000017973"/>
    </source>
</evidence>
<dbReference type="PATRIC" id="fig|1408254.3.peg.5474"/>
<evidence type="ECO:0000259" key="2">
    <source>
        <dbReference type="PROSITE" id="PS51272"/>
    </source>
</evidence>
<comment type="caution">
    <text evidence="3">The sequence shown here is derived from an EMBL/GenBank/DDBJ whole genome shotgun (WGS) entry which is preliminary data.</text>
</comment>
<evidence type="ECO:0000256" key="1">
    <source>
        <dbReference type="SAM" id="SignalP"/>
    </source>
</evidence>
<evidence type="ECO:0000313" key="3">
    <source>
        <dbReference type="EMBL" id="EST52140.1"/>
    </source>
</evidence>
<dbReference type="PROSITE" id="PS51272">
    <property type="entry name" value="SLH"/>
    <property type="match status" value="1"/>
</dbReference>
<keyword evidence="4" id="KW-1185">Reference proteome</keyword>
<name>V6M2N1_9BACL</name>
<dbReference type="HOGENOM" id="CLU_929614_0_0_9"/>
<protein>
    <recommendedName>
        <fullName evidence="2">SLH domain-containing protein</fullName>
    </recommendedName>
</protein>
<dbReference type="AlphaFoldDB" id="V6M2N1"/>
<dbReference type="InterPro" id="IPR001119">
    <property type="entry name" value="SLH_dom"/>
</dbReference>
<keyword evidence="1" id="KW-0732">Signal</keyword>
<proteinExistence type="predicted"/>
<dbReference type="STRING" id="1408254.T458_28115"/>